<gene>
    <name evidence="2" type="ORF">H6A60_10325</name>
</gene>
<dbReference type="RefSeq" id="WP_205104297.1">
    <property type="nucleotide sequence ID" value="NZ_JACJJC010000024.1"/>
</dbReference>
<evidence type="ECO:0000313" key="3">
    <source>
        <dbReference type="Proteomes" id="UP000715095"/>
    </source>
</evidence>
<evidence type="ECO:0000256" key="1">
    <source>
        <dbReference type="SAM" id="MobiDB-lite"/>
    </source>
</evidence>
<name>A0ABS2DUA4_9BURK</name>
<accession>A0ABS2DUA4</accession>
<reference evidence="2 3" key="1">
    <citation type="journal article" date="2021" name="Sci. Rep.">
        <title>The distribution of antibiotic resistance genes in chicken gut microbiota commensals.</title>
        <authorList>
            <person name="Juricova H."/>
            <person name="Matiasovicova J."/>
            <person name="Kubasova T."/>
            <person name="Cejkova D."/>
            <person name="Rychlik I."/>
        </authorList>
    </citation>
    <scope>NUCLEOTIDE SEQUENCE [LARGE SCALE GENOMIC DNA]</scope>
    <source>
        <strain evidence="2 3">An829</strain>
    </source>
</reference>
<feature type="region of interest" description="Disordered" evidence="1">
    <location>
        <begin position="1"/>
        <end position="25"/>
    </location>
</feature>
<proteinExistence type="predicted"/>
<protein>
    <submittedName>
        <fullName evidence="2">Helix-turn-helix domain-containing protein</fullName>
    </submittedName>
</protein>
<keyword evidence="3" id="KW-1185">Reference proteome</keyword>
<dbReference type="Proteomes" id="UP000715095">
    <property type="component" value="Unassembled WGS sequence"/>
</dbReference>
<feature type="compositionally biased region" description="Basic and acidic residues" evidence="1">
    <location>
        <begin position="14"/>
        <end position="25"/>
    </location>
</feature>
<organism evidence="2 3">
    <name type="scientific">Sutterella massiliensis</name>
    <dbReference type="NCBI Taxonomy" id="1816689"/>
    <lineage>
        <taxon>Bacteria</taxon>
        <taxon>Pseudomonadati</taxon>
        <taxon>Pseudomonadota</taxon>
        <taxon>Betaproteobacteria</taxon>
        <taxon>Burkholderiales</taxon>
        <taxon>Sutterellaceae</taxon>
        <taxon>Sutterella</taxon>
    </lineage>
</organism>
<evidence type="ECO:0000313" key="2">
    <source>
        <dbReference type="EMBL" id="MBM6704872.1"/>
    </source>
</evidence>
<dbReference type="Pfam" id="PF13384">
    <property type="entry name" value="HTH_23"/>
    <property type="match status" value="1"/>
</dbReference>
<sequence>MRRIEESGSSVPVDSKRELPEGVPTDRQRLSAKMLFEKGFGYKSVAAMLGLSPHTVRDWNRNYKRGVFHVKRSANQYRYPEESKQFVRDLRRQGLSWREISEHTGINVTTCRNWVQTKSDKELKA</sequence>
<comment type="caution">
    <text evidence="2">The sequence shown here is derived from an EMBL/GenBank/DDBJ whole genome shotgun (WGS) entry which is preliminary data.</text>
</comment>
<dbReference type="EMBL" id="JACJJC010000024">
    <property type="protein sequence ID" value="MBM6704872.1"/>
    <property type="molecule type" value="Genomic_DNA"/>
</dbReference>
<dbReference type="CDD" id="cd00592">
    <property type="entry name" value="HTH_MerR-like"/>
    <property type="match status" value="1"/>
</dbReference>
<dbReference type="Gene3D" id="1.10.1660.10">
    <property type="match status" value="1"/>
</dbReference>